<keyword evidence="2" id="KW-0812">Transmembrane</keyword>
<keyword evidence="5" id="KW-0472">Membrane</keyword>
<sequence>KDKTMHTSTYYYIINVNIADLILILSCLPERIHDALPFFSTGFHLGRLTCYLLPFLQQVSMHAALESLLVLTIHRCYPAGVPKFFQ</sequence>
<evidence type="ECO:0000256" key="4">
    <source>
        <dbReference type="ARBA" id="ARBA00023040"/>
    </source>
</evidence>
<comment type="caution">
    <text evidence="9">The sequence shown here is derived from an EMBL/GenBank/DDBJ whole genome shotgun (WGS) entry which is preliminary data.</text>
</comment>
<name>A0A8S2G6M3_9BILA</name>
<keyword evidence="4" id="KW-0297">G-protein coupled receptor</keyword>
<dbReference type="EMBL" id="CAJOBA010090799">
    <property type="protein sequence ID" value="CAF4483642.1"/>
    <property type="molecule type" value="Genomic_DNA"/>
</dbReference>
<dbReference type="PANTHER" id="PTHR45695:SF9">
    <property type="entry name" value="LEUCOKININ RECEPTOR"/>
    <property type="match status" value="1"/>
</dbReference>
<protein>
    <recommendedName>
        <fullName evidence="8">G-protein coupled receptors family 1 profile domain-containing protein</fullName>
    </recommendedName>
</protein>
<evidence type="ECO:0000256" key="6">
    <source>
        <dbReference type="ARBA" id="ARBA00023170"/>
    </source>
</evidence>
<reference evidence="9" key="1">
    <citation type="submission" date="2021-02" db="EMBL/GenBank/DDBJ databases">
        <authorList>
            <person name="Nowell W R."/>
        </authorList>
    </citation>
    <scope>NUCLEOTIDE SEQUENCE</scope>
</reference>
<evidence type="ECO:0000313" key="9">
    <source>
        <dbReference type="EMBL" id="CAF1643988.1"/>
    </source>
</evidence>
<dbReference type="SUPFAM" id="SSF81321">
    <property type="entry name" value="Family A G protein-coupled receptor-like"/>
    <property type="match status" value="1"/>
</dbReference>
<proteinExistence type="predicted"/>
<keyword evidence="7" id="KW-0807">Transducer</keyword>
<dbReference type="Proteomes" id="UP000682733">
    <property type="component" value="Unassembled WGS sequence"/>
</dbReference>
<evidence type="ECO:0000313" key="10">
    <source>
        <dbReference type="EMBL" id="CAF4483642.1"/>
    </source>
</evidence>
<accession>A0A8S2G6M3</accession>
<dbReference type="Proteomes" id="UP000677228">
    <property type="component" value="Unassembled WGS sequence"/>
</dbReference>
<evidence type="ECO:0000256" key="3">
    <source>
        <dbReference type="ARBA" id="ARBA00022989"/>
    </source>
</evidence>
<dbReference type="Gene3D" id="1.20.1070.10">
    <property type="entry name" value="Rhodopsin 7-helix transmembrane proteins"/>
    <property type="match status" value="1"/>
</dbReference>
<dbReference type="GO" id="GO:0004930">
    <property type="term" value="F:G protein-coupled receptor activity"/>
    <property type="evidence" value="ECO:0007669"/>
    <property type="project" value="UniProtKB-KW"/>
</dbReference>
<comment type="subcellular location">
    <subcellularLocation>
        <location evidence="1">Membrane</location>
        <topology evidence="1">Multi-pass membrane protein</topology>
    </subcellularLocation>
</comment>
<dbReference type="Pfam" id="PF00001">
    <property type="entry name" value="7tm_1"/>
    <property type="match status" value="1"/>
</dbReference>
<feature type="non-terminal residue" evidence="9">
    <location>
        <position position="86"/>
    </location>
</feature>
<organism evidence="9 11">
    <name type="scientific">Didymodactylos carnosus</name>
    <dbReference type="NCBI Taxonomy" id="1234261"/>
    <lineage>
        <taxon>Eukaryota</taxon>
        <taxon>Metazoa</taxon>
        <taxon>Spiralia</taxon>
        <taxon>Gnathifera</taxon>
        <taxon>Rotifera</taxon>
        <taxon>Eurotatoria</taxon>
        <taxon>Bdelloidea</taxon>
        <taxon>Philodinida</taxon>
        <taxon>Philodinidae</taxon>
        <taxon>Didymodactylos</taxon>
    </lineage>
</organism>
<dbReference type="AlphaFoldDB" id="A0A8S2G6M3"/>
<feature type="non-terminal residue" evidence="9">
    <location>
        <position position="1"/>
    </location>
</feature>
<keyword evidence="6" id="KW-0675">Receptor</keyword>
<dbReference type="PANTHER" id="PTHR45695">
    <property type="entry name" value="LEUCOKININ RECEPTOR-RELATED"/>
    <property type="match status" value="1"/>
</dbReference>
<evidence type="ECO:0000259" key="8">
    <source>
        <dbReference type="PROSITE" id="PS50262"/>
    </source>
</evidence>
<keyword evidence="3" id="KW-1133">Transmembrane helix</keyword>
<feature type="domain" description="G-protein coupled receptors family 1 profile" evidence="8">
    <location>
        <begin position="1"/>
        <end position="86"/>
    </location>
</feature>
<evidence type="ECO:0000256" key="2">
    <source>
        <dbReference type="ARBA" id="ARBA00022692"/>
    </source>
</evidence>
<evidence type="ECO:0000313" key="11">
    <source>
        <dbReference type="Proteomes" id="UP000677228"/>
    </source>
</evidence>
<dbReference type="PROSITE" id="PS50262">
    <property type="entry name" value="G_PROTEIN_RECEP_F1_2"/>
    <property type="match status" value="1"/>
</dbReference>
<evidence type="ECO:0000256" key="5">
    <source>
        <dbReference type="ARBA" id="ARBA00023136"/>
    </source>
</evidence>
<gene>
    <name evidence="9" type="ORF">OVA965_LOCUS44454</name>
    <name evidence="10" type="ORF">TMI583_LOCUS47259</name>
</gene>
<dbReference type="EMBL" id="CAJNOK010063490">
    <property type="protein sequence ID" value="CAF1643988.1"/>
    <property type="molecule type" value="Genomic_DNA"/>
</dbReference>
<dbReference type="GO" id="GO:0005886">
    <property type="term" value="C:plasma membrane"/>
    <property type="evidence" value="ECO:0007669"/>
    <property type="project" value="TreeGrafter"/>
</dbReference>
<evidence type="ECO:0000256" key="7">
    <source>
        <dbReference type="ARBA" id="ARBA00023224"/>
    </source>
</evidence>
<evidence type="ECO:0000256" key="1">
    <source>
        <dbReference type="ARBA" id="ARBA00004141"/>
    </source>
</evidence>
<dbReference type="InterPro" id="IPR017452">
    <property type="entry name" value="GPCR_Rhodpsn_7TM"/>
</dbReference>
<dbReference type="InterPro" id="IPR000276">
    <property type="entry name" value="GPCR_Rhodpsn"/>
</dbReference>